<sequence>MGVVVDTIVNPELDREEEGFLRNLARRVVKLVLELEGRSDEDTEVSVLFTDDAFIADLNQQYRGVEGPTDVLAFPMMDFESEVDNTKIDGIPDMLGDIVISLETAKRQAEAQNKSPRQEIELLLVHGTLHLLGYDHDEPDREAIMWREQERILKALSS</sequence>
<evidence type="ECO:0000256" key="3">
    <source>
        <dbReference type="ARBA" id="ARBA00022552"/>
    </source>
</evidence>
<evidence type="ECO:0000256" key="2">
    <source>
        <dbReference type="ARBA" id="ARBA00022517"/>
    </source>
</evidence>
<dbReference type="InterPro" id="IPR002036">
    <property type="entry name" value="YbeY"/>
</dbReference>
<keyword evidence="3 9" id="KW-0698">rRNA processing</keyword>
<dbReference type="PANTHER" id="PTHR46986">
    <property type="entry name" value="ENDORIBONUCLEASE YBEY, CHLOROPLASTIC"/>
    <property type="match status" value="1"/>
</dbReference>
<comment type="function">
    <text evidence="9">Single strand-specific metallo-endoribonuclease involved in late-stage 70S ribosome quality control and in maturation of the 3' terminus of the 16S rRNA.</text>
</comment>
<dbReference type="PROSITE" id="PS01306">
    <property type="entry name" value="UPF0054"/>
    <property type="match status" value="1"/>
</dbReference>
<keyword evidence="8 9" id="KW-0862">Zinc</keyword>
<evidence type="ECO:0000256" key="7">
    <source>
        <dbReference type="ARBA" id="ARBA00022801"/>
    </source>
</evidence>
<comment type="similarity">
    <text evidence="1 9">Belongs to the endoribonuclease YbeY family.</text>
</comment>
<evidence type="ECO:0000256" key="1">
    <source>
        <dbReference type="ARBA" id="ARBA00010875"/>
    </source>
</evidence>
<keyword evidence="9" id="KW-0963">Cytoplasm</keyword>
<evidence type="ECO:0000256" key="5">
    <source>
        <dbReference type="ARBA" id="ARBA00022723"/>
    </source>
</evidence>
<reference evidence="10" key="1">
    <citation type="submission" date="2020-10" db="EMBL/GenBank/DDBJ databases">
        <authorList>
            <person name="Kadnikov V."/>
            <person name="Beletsky A.V."/>
            <person name="Mardanov A.V."/>
            <person name="Karnachuk O.V."/>
            <person name="Ravin N.V."/>
        </authorList>
    </citation>
    <scope>NUCLEOTIDE SEQUENCE</scope>
    <source>
        <strain evidence="10">Bu02</strain>
    </source>
</reference>
<dbReference type="EMBL" id="CP062796">
    <property type="protein sequence ID" value="QUL99479.1"/>
    <property type="molecule type" value="Genomic_DNA"/>
</dbReference>
<dbReference type="HAMAP" id="MF_00009">
    <property type="entry name" value="Endoribonucl_YbeY"/>
    <property type="match status" value="1"/>
</dbReference>
<protein>
    <recommendedName>
        <fullName evidence="9">Endoribonuclease YbeY</fullName>
        <ecNumber evidence="9">3.1.-.-</ecNumber>
    </recommendedName>
</protein>
<accession>A0AAT9LFN5</accession>
<dbReference type="NCBIfam" id="TIGR00043">
    <property type="entry name" value="rRNA maturation RNase YbeY"/>
    <property type="match status" value="1"/>
</dbReference>
<evidence type="ECO:0000256" key="4">
    <source>
        <dbReference type="ARBA" id="ARBA00022722"/>
    </source>
</evidence>
<dbReference type="GO" id="GO:0004521">
    <property type="term" value="F:RNA endonuclease activity"/>
    <property type="evidence" value="ECO:0007669"/>
    <property type="project" value="UniProtKB-UniRule"/>
</dbReference>
<reference evidence="10" key="2">
    <citation type="journal article" date="2023" name="Biology">
        <title>Prokaryotic Life Associated with Coal-Fire Gas Vents Revealed by Metagenomics.</title>
        <authorList>
            <person name="Kadnikov V.V."/>
            <person name="Mardanov A.V."/>
            <person name="Beletsky A.V."/>
            <person name="Karnachuk O.V."/>
            <person name="Ravin N.V."/>
        </authorList>
    </citation>
    <scope>NUCLEOTIDE SEQUENCE</scope>
    <source>
        <strain evidence="10">Bu02</strain>
    </source>
</reference>
<feature type="binding site" evidence="9">
    <location>
        <position position="130"/>
    </location>
    <ligand>
        <name>Zn(2+)</name>
        <dbReference type="ChEBI" id="CHEBI:29105"/>
        <note>catalytic</note>
    </ligand>
</feature>
<dbReference type="PANTHER" id="PTHR46986:SF1">
    <property type="entry name" value="ENDORIBONUCLEASE YBEY, CHLOROPLASTIC"/>
    <property type="match status" value="1"/>
</dbReference>
<keyword evidence="7 9" id="KW-0378">Hydrolase</keyword>
<evidence type="ECO:0000256" key="8">
    <source>
        <dbReference type="ARBA" id="ARBA00022833"/>
    </source>
</evidence>
<dbReference type="GO" id="GO:0008270">
    <property type="term" value="F:zinc ion binding"/>
    <property type="evidence" value="ECO:0007669"/>
    <property type="project" value="UniProtKB-UniRule"/>
</dbReference>
<keyword evidence="4 9" id="KW-0540">Nuclease</keyword>
<keyword evidence="2 9" id="KW-0690">Ribosome biogenesis</keyword>
<dbReference type="GO" id="GO:0004222">
    <property type="term" value="F:metalloendopeptidase activity"/>
    <property type="evidence" value="ECO:0007669"/>
    <property type="project" value="InterPro"/>
</dbReference>
<evidence type="ECO:0000256" key="6">
    <source>
        <dbReference type="ARBA" id="ARBA00022759"/>
    </source>
</evidence>
<dbReference type="InterPro" id="IPR020549">
    <property type="entry name" value="YbeY_CS"/>
</dbReference>
<evidence type="ECO:0000313" key="10">
    <source>
        <dbReference type="EMBL" id="QUL99479.1"/>
    </source>
</evidence>
<feature type="binding site" evidence="9">
    <location>
        <position position="126"/>
    </location>
    <ligand>
        <name>Zn(2+)</name>
        <dbReference type="ChEBI" id="CHEBI:29105"/>
        <note>catalytic</note>
    </ligand>
</feature>
<feature type="binding site" evidence="9">
    <location>
        <position position="136"/>
    </location>
    <ligand>
        <name>Zn(2+)</name>
        <dbReference type="ChEBI" id="CHEBI:29105"/>
        <note>catalytic</note>
    </ligand>
</feature>
<keyword evidence="5 9" id="KW-0479">Metal-binding</keyword>
<comment type="cofactor">
    <cofactor evidence="9">
        <name>Zn(2+)</name>
        <dbReference type="ChEBI" id="CHEBI:29105"/>
    </cofactor>
    <text evidence="9">Binds 1 zinc ion.</text>
</comment>
<dbReference type="AlphaFoldDB" id="A0AAT9LFN5"/>
<comment type="subcellular location">
    <subcellularLocation>
        <location evidence="9">Cytoplasm</location>
    </subcellularLocation>
</comment>
<dbReference type="GO" id="GO:0005737">
    <property type="term" value="C:cytoplasm"/>
    <property type="evidence" value="ECO:0007669"/>
    <property type="project" value="UniProtKB-SubCell"/>
</dbReference>
<dbReference type="SUPFAM" id="SSF55486">
    <property type="entry name" value="Metalloproteases ('zincins'), catalytic domain"/>
    <property type="match status" value="1"/>
</dbReference>
<organism evidence="10">
    <name type="scientific">Candidatus Fermentithermobacillus carboniphilus</name>
    <dbReference type="NCBI Taxonomy" id="3085328"/>
    <lineage>
        <taxon>Bacteria</taxon>
        <taxon>Bacillati</taxon>
        <taxon>Bacillota</taxon>
        <taxon>Candidatus Fermentithermobacillia</taxon>
        <taxon>Candidatus Fermentithermobacillales</taxon>
        <taxon>Candidatus Fermentithermobacillaceae</taxon>
        <taxon>Candidatus Fermentithermobacillus</taxon>
    </lineage>
</organism>
<name>A0AAT9LFN5_9FIRM</name>
<dbReference type="EC" id="3.1.-.-" evidence="9"/>
<proteinExistence type="inferred from homology"/>
<dbReference type="GO" id="GO:0006364">
    <property type="term" value="P:rRNA processing"/>
    <property type="evidence" value="ECO:0007669"/>
    <property type="project" value="UniProtKB-UniRule"/>
</dbReference>
<dbReference type="InterPro" id="IPR023091">
    <property type="entry name" value="MetalPrtase_cat_dom_sf_prd"/>
</dbReference>
<dbReference type="KEGG" id="fcz:IMF26_05425"/>
<evidence type="ECO:0000256" key="9">
    <source>
        <dbReference type="HAMAP-Rule" id="MF_00009"/>
    </source>
</evidence>
<keyword evidence="6 9" id="KW-0255">Endonuclease</keyword>
<gene>
    <name evidence="9 10" type="primary">ybeY</name>
    <name evidence="10" type="ORF">IMF26_05425</name>
</gene>
<dbReference type="Pfam" id="PF02130">
    <property type="entry name" value="YbeY"/>
    <property type="match status" value="1"/>
</dbReference>
<dbReference type="Gene3D" id="3.40.390.30">
    <property type="entry name" value="Metalloproteases ('zincins'), catalytic domain"/>
    <property type="match status" value="1"/>
</dbReference>